<dbReference type="CDD" id="cd09754">
    <property type="entry name" value="Cas8a1_I-A"/>
    <property type="match status" value="1"/>
</dbReference>
<sequence>MSNNNIQLTLGDWQWNAAVVGFINIVGKENVNIEADTVEFSQEVLDEFENKYFAYFIKTYERTLSWYKIVNYQDNLYSYEENNFEEFDLKALEGLNTYIKDVKRYIKSNSYKAAYELIKSEVNLLSLEKQLTTIKEPKNQQKFDEDKPKIANESKQRFHLLWQIIDYCASPEGKRYIGAKNVIYTIINNAWNGVSFLNPQTKEKDVYADYKNYFVDSAVAYLQSEKSKFKYNCFVCNAPIKDMSNDLSFMNATGFDVARKASHVWNFQNDTAICPLCKLIYSCLPAGITYTYDRGIYINQNISLKDAIRINSKIKHKILSSQESGMRSIYHALVGALHEQENDSAKYELADVQVVRFENESYRFNILAKPMLQIIVNSKKELDSLIRVNFIENGGNINVYDEVIGRIFNNQNLFTLIHRMLYGKLSNPSKCYFYGSHVRNALIINQQICNRLGGMNMENAKGGVQVNNELVKNARTAGYLLRKKYVDKDANHKLAGICYRLLNALKTSNENMFMDVALNCYLYVNSQVPKVITDVLGSEKDFNTMGYAFVSGLIEGQEGSGNKDKKAEGE</sequence>
<name>A0A1I2U834_9FIRM</name>
<dbReference type="OrthoDB" id="5540852at2"/>
<evidence type="ECO:0000259" key="1">
    <source>
        <dbReference type="Pfam" id="PF09706"/>
    </source>
</evidence>
<keyword evidence="3" id="KW-1185">Reference proteome</keyword>
<feature type="domain" description="CRISPR-associated protein CXXC-CXXC" evidence="1">
    <location>
        <begin position="227"/>
        <end position="289"/>
    </location>
</feature>
<reference evidence="3" key="1">
    <citation type="submission" date="2016-10" db="EMBL/GenBank/DDBJ databases">
        <authorList>
            <person name="Varghese N."/>
            <person name="Submissions S."/>
        </authorList>
    </citation>
    <scope>NUCLEOTIDE SEQUENCE [LARGE SCALE GENOMIC DNA]</scope>
    <source>
        <strain evidence="3">DSM 17038</strain>
    </source>
</reference>
<dbReference type="STRING" id="341036.SAMN05660649_02556"/>
<dbReference type="Pfam" id="PF09706">
    <property type="entry name" value="Cas_CXXC_CXXC"/>
    <property type="match status" value="1"/>
</dbReference>
<dbReference type="Proteomes" id="UP000199337">
    <property type="component" value="Unassembled WGS sequence"/>
</dbReference>
<dbReference type="InterPro" id="IPR010180">
    <property type="entry name" value="CRISPR-assoc_prot_CXXC-CXXC"/>
</dbReference>
<organism evidence="2 3">
    <name type="scientific">Desulfotruncus arcticus DSM 17038</name>
    <dbReference type="NCBI Taxonomy" id="1121424"/>
    <lineage>
        <taxon>Bacteria</taxon>
        <taxon>Bacillati</taxon>
        <taxon>Bacillota</taxon>
        <taxon>Clostridia</taxon>
        <taxon>Eubacteriales</taxon>
        <taxon>Desulfallaceae</taxon>
        <taxon>Desulfotruncus</taxon>
    </lineage>
</organism>
<dbReference type="AlphaFoldDB" id="A0A1I2U834"/>
<evidence type="ECO:0000313" key="3">
    <source>
        <dbReference type="Proteomes" id="UP000199337"/>
    </source>
</evidence>
<accession>A0A1I2U834</accession>
<dbReference type="RefSeq" id="WP_092471750.1">
    <property type="nucleotide sequence ID" value="NZ_FOOX01000008.1"/>
</dbReference>
<dbReference type="InterPro" id="IPR019121">
    <property type="entry name" value="CRISPR-assoc_CXXC-CXXC_dom"/>
</dbReference>
<dbReference type="NCBIfam" id="TIGR01908">
    <property type="entry name" value="cas_CXXC_CXXC"/>
    <property type="match status" value="1"/>
</dbReference>
<proteinExistence type="predicted"/>
<protein>
    <submittedName>
        <fullName evidence="2">CRISPR-associated protein Cst1</fullName>
    </submittedName>
</protein>
<evidence type="ECO:0000313" key="2">
    <source>
        <dbReference type="EMBL" id="SFG73304.1"/>
    </source>
</evidence>
<gene>
    <name evidence="2" type="ORF">SAMN05660649_02556</name>
</gene>
<dbReference type="EMBL" id="FOOX01000008">
    <property type="protein sequence ID" value="SFG73304.1"/>
    <property type="molecule type" value="Genomic_DNA"/>
</dbReference>